<sequence>MTLPVLGAALSLDDLEIHRDWMLDKQRDLELQNFVDARVLAGDWMPLVERAKRLLDGHTGRVGIHGPFFGFTISSQDEEIRAVVAKRLSQALDVATALSATHMVIHSPYTAWHHNNFPHFPGERERMTEYAHLTMAAAVKRAEDIGLTFVIENCDDIDPHTRVALAESFNSPAVAVSIDTGHAECAHGSYGAPPVDYFIHAAGNQLKHVHLQDVDGYADRHWGLGEGIIRWHSVFAALGKLTSNPRLIIELRDKTNIRASATHLEQLGLAQ</sequence>
<dbReference type="AlphaFoldDB" id="A0AAF1KP10"/>
<keyword evidence="2" id="KW-0413">Isomerase</keyword>
<dbReference type="InterPro" id="IPR013022">
    <property type="entry name" value="Xyl_isomerase-like_TIM-brl"/>
</dbReference>
<dbReference type="SUPFAM" id="SSF51658">
    <property type="entry name" value="Xylose isomerase-like"/>
    <property type="match status" value="1"/>
</dbReference>
<dbReference type="InterPro" id="IPR050312">
    <property type="entry name" value="IolE/XylAMocC-like"/>
</dbReference>
<dbReference type="Pfam" id="PF01261">
    <property type="entry name" value="AP_endonuc_2"/>
    <property type="match status" value="1"/>
</dbReference>
<dbReference type="GO" id="GO:0016853">
    <property type="term" value="F:isomerase activity"/>
    <property type="evidence" value="ECO:0007669"/>
    <property type="project" value="UniProtKB-KW"/>
</dbReference>
<feature type="domain" description="Xylose isomerase-like TIM barrel" evidence="1">
    <location>
        <begin position="48"/>
        <end position="265"/>
    </location>
</feature>
<dbReference type="InterPro" id="IPR036237">
    <property type="entry name" value="Xyl_isomerase-like_sf"/>
</dbReference>
<accession>A0AAF1KP10</accession>
<dbReference type="RefSeq" id="WP_111222111.1">
    <property type="nucleotide sequence ID" value="NZ_CP117255.1"/>
</dbReference>
<protein>
    <submittedName>
        <fullName evidence="2">Sugar phosphate isomerase/epimerase</fullName>
    </submittedName>
</protein>
<evidence type="ECO:0000313" key="3">
    <source>
        <dbReference type="Proteomes" id="UP000249499"/>
    </source>
</evidence>
<dbReference type="Proteomes" id="UP000249499">
    <property type="component" value="Chromosome"/>
</dbReference>
<organism evidence="2 3">
    <name type="scientific">Rhizobium tumorigenes</name>
    <dbReference type="NCBI Taxonomy" id="2041385"/>
    <lineage>
        <taxon>Bacteria</taxon>
        <taxon>Pseudomonadati</taxon>
        <taxon>Pseudomonadota</taxon>
        <taxon>Alphaproteobacteria</taxon>
        <taxon>Hyphomicrobiales</taxon>
        <taxon>Rhizobiaceae</taxon>
        <taxon>Rhizobium/Agrobacterium group</taxon>
        <taxon>Rhizobium</taxon>
    </lineage>
</organism>
<reference evidence="2 3" key="1">
    <citation type="journal article" date="2018" name="Sci. Rep.">
        <title>Rhizobium tumorigenes sp. nov., a novel plant tumorigenic bacterium isolated from cane gall tumors on thornless blackberry.</title>
        <authorList>
            <person name="Kuzmanovi N."/>
            <person name="Smalla K."/>
            <person name="Gronow S."/>
            <person name="PuBawska J."/>
        </authorList>
    </citation>
    <scope>NUCLEOTIDE SEQUENCE [LARGE SCALE GENOMIC DNA]</scope>
    <source>
        <strain evidence="2 3">1078</strain>
    </source>
</reference>
<evidence type="ECO:0000259" key="1">
    <source>
        <dbReference type="Pfam" id="PF01261"/>
    </source>
</evidence>
<proteinExistence type="predicted"/>
<dbReference type="Gene3D" id="3.20.20.150">
    <property type="entry name" value="Divalent-metal-dependent TIM barrel enzymes"/>
    <property type="match status" value="1"/>
</dbReference>
<dbReference type="EMBL" id="CP117255">
    <property type="protein sequence ID" value="WFR95187.1"/>
    <property type="molecule type" value="Genomic_DNA"/>
</dbReference>
<keyword evidence="3" id="KW-1185">Reference proteome</keyword>
<dbReference type="PANTHER" id="PTHR12110:SF53">
    <property type="entry name" value="BLR5974 PROTEIN"/>
    <property type="match status" value="1"/>
</dbReference>
<name>A0AAF1KP10_9HYPH</name>
<evidence type="ECO:0000313" key="2">
    <source>
        <dbReference type="EMBL" id="WFR95187.1"/>
    </source>
</evidence>
<dbReference type="PANTHER" id="PTHR12110">
    <property type="entry name" value="HYDROXYPYRUVATE ISOMERASE"/>
    <property type="match status" value="1"/>
</dbReference>
<dbReference type="KEGG" id="rtu:PR017_15525"/>
<gene>
    <name evidence="2" type="ORF">PR017_15525</name>
</gene>
<reference evidence="3" key="2">
    <citation type="journal article" date="2023" name="MicrobiologyOpen">
        <title>Genomics of the tumorigenes clade of the family Rhizobiaceae and description of Rhizobium rhododendri sp. nov.</title>
        <authorList>
            <person name="Kuzmanovic N."/>
            <person name="diCenzo G.C."/>
            <person name="Bunk B."/>
            <person name="Sproeer C."/>
            <person name="Fruehling A."/>
            <person name="Neumann-Schaal M."/>
            <person name="Overmann J."/>
            <person name="Smalla K."/>
        </authorList>
    </citation>
    <scope>NUCLEOTIDE SEQUENCE [LARGE SCALE GENOMIC DNA]</scope>
    <source>
        <strain evidence="3">1078</strain>
    </source>
</reference>